<dbReference type="OrthoDB" id="595311at2"/>
<dbReference type="EMBL" id="CP001110">
    <property type="protein sequence ID" value="ACF44381.1"/>
    <property type="molecule type" value="Genomic_DNA"/>
</dbReference>
<name>B4SDL3_PELPB</name>
<proteinExistence type="predicted"/>
<keyword evidence="2" id="KW-1185">Reference proteome</keyword>
<accession>B4SDL3</accession>
<dbReference type="Proteomes" id="UP000002724">
    <property type="component" value="Chromosome"/>
</dbReference>
<evidence type="ECO:0000313" key="2">
    <source>
        <dbReference type="Proteomes" id="UP000002724"/>
    </source>
</evidence>
<organism evidence="1 2">
    <name type="scientific">Pelodictyon phaeoclathratiforme (strain DSM 5477 / BU-1)</name>
    <dbReference type="NCBI Taxonomy" id="324925"/>
    <lineage>
        <taxon>Bacteria</taxon>
        <taxon>Pseudomonadati</taxon>
        <taxon>Chlorobiota</taxon>
        <taxon>Chlorobiia</taxon>
        <taxon>Chlorobiales</taxon>
        <taxon>Chlorobiaceae</taxon>
        <taxon>Chlorobium/Pelodictyon group</taxon>
        <taxon>Pelodictyon</taxon>
    </lineage>
</organism>
<sequence length="84" mass="9317">MQTIYADGVANITLIDGIIRFDLVNIMQFEKEKANIRPVAALAMSMPALLRTHEQLSQAINKMVEDGILKKDDAQKAVMDGKQS</sequence>
<dbReference type="AlphaFoldDB" id="B4SDL3"/>
<dbReference type="HOGENOM" id="CLU_2570747_0_0_10"/>
<gene>
    <name evidence="1" type="ordered locus">Ppha_2178</name>
</gene>
<reference evidence="1 2" key="1">
    <citation type="submission" date="2008-06" db="EMBL/GenBank/DDBJ databases">
        <title>Complete sequence of Pelodictyon phaeoclathratiforme BU-1.</title>
        <authorList>
            <consortium name="US DOE Joint Genome Institute"/>
            <person name="Lucas S."/>
            <person name="Copeland A."/>
            <person name="Lapidus A."/>
            <person name="Glavina del Rio T."/>
            <person name="Dalin E."/>
            <person name="Tice H."/>
            <person name="Bruce D."/>
            <person name="Goodwin L."/>
            <person name="Pitluck S."/>
            <person name="Schmutz J."/>
            <person name="Larimer F."/>
            <person name="Land M."/>
            <person name="Hauser L."/>
            <person name="Kyrpides N."/>
            <person name="Mikhailova N."/>
            <person name="Liu Z."/>
            <person name="Li T."/>
            <person name="Zhao F."/>
            <person name="Overmann J."/>
            <person name="Bryant D.A."/>
            <person name="Richardson P."/>
        </authorList>
    </citation>
    <scope>NUCLEOTIDE SEQUENCE [LARGE SCALE GENOMIC DNA]</scope>
    <source>
        <strain evidence="2">DSM 5477 / BU-1</strain>
    </source>
</reference>
<dbReference type="RefSeq" id="WP_012508858.1">
    <property type="nucleotide sequence ID" value="NC_011060.1"/>
</dbReference>
<dbReference type="KEGG" id="pph:Ppha_2178"/>
<protein>
    <submittedName>
        <fullName evidence="1">Uncharacterized protein</fullName>
    </submittedName>
</protein>
<evidence type="ECO:0000313" key="1">
    <source>
        <dbReference type="EMBL" id="ACF44381.1"/>
    </source>
</evidence>